<reference evidence="3" key="1">
    <citation type="submission" date="2023-01" db="EMBL/GenBank/DDBJ databases">
        <title>Biogeochemical cycle of methane in antarctic sediments.</title>
        <authorList>
            <person name="Roldan D.M."/>
            <person name="Menes R.J."/>
        </authorList>
    </citation>
    <scope>NUCLEOTIDE SEQUENCE [LARGE SCALE GENOMIC DNA]</scope>
    <source>
        <strain evidence="3">K-2018 MAG008</strain>
    </source>
</reference>
<feature type="transmembrane region" description="Helical" evidence="1">
    <location>
        <begin position="256"/>
        <end position="276"/>
    </location>
</feature>
<keyword evidence="4" id="KW-1185">Reference proteome</keyword>
<evidence type="ECO:0000313" key="3">
    <source>
        <dbReference type="EMBL" id="MDI1230199.1"/>
    </source>
</evidence>
<feature type="transmembrane region" description="Helical" evidence="1">
    <location>
        <begin position="156"/>
        <end position="174"/>
    </location>
</feature>
<feature type="transmembrane region" description="Helical" evidence="1">
    <location>
        <begin position="297"/>
        <end position="317"/>
    </location>
</feature>
<dbReference type="PANTHER" id="PTHR23028">
    <property type="entry name" value="ACETYLTRANSFERASE"/>
    <property type="match status" value="1"/>
</dbReference>
<keyword evidence="1" id="KW-0472">Membrane</keyword>
<protein>
    <submittedName>
        <fullName evidence="3">Acyltransferase</fullName>
    </submittedName>
</protein>
<evidence type="ECO:0000259" key="2">
    <source>
        <dbReference type="Pfam" id="PF01757"/>
    </source>
</evidence>
<organism evidence="3 4">
    <name type="scientific">Candidatus Methylobacter titanis</name>
    <dbReference type="NCBI Taxonomy" id="3053457"/>
    <lineage>
        <taxon>Bacteria</taxon>
        <taxon>Pseudomonadati</taxon>
        <taxon>Pseudomonadota</taxon>
        <taxon>Gammaproteobacteria</taxon>
        <taxon>Methylococcales</taxon>
        <taxon>Methylococcaceae</taxon>
        <taxon>Methylobacter</taxon>
    </lineage>
</organism>
<feature type="domain" description="Acyltransferase 3" evidence="2">
    <location>
        <begin position="13"/>
        <end position="347"/>
    </location>
</feature>
<dbReference type="Proteomes" id="UP001160519">
    <property type="component" value="Unassembled WGS sequence"/>
</dbReference>
<evidence type="ECO:0000256" key="1">
    <source>
        <dbReference type="SAM" id="Phobius"/>
    </source>
</evidence>
<feature type="transmembrane region" description="Helical" evidence="1">
    <location>
        <begin position="20"/>
        <end position="40"/>
    </location>
</feature>
<dbReference type="GO" id="GO:0016747">
    <property type="term" value="F:acyltransferase activity, transferring groups other than amino-acyl groups"/>
    <property type="evidence" value="ECO:0007669"/>
    <property type="project" value="InterPro"/>
</dbReference>
<name>A0AA43THD5_9GAMM</name>
<keyword evidence="1" id="KW-1133">Transmembrane helix</keyword>
<keyword evidence="1" id="KW-0812">Transmembrane</keyword>
<sequence length="385" mass="43753">MNQIILTNQFSPRLEAVRGLAALMVALFHSMGAVLLTTPVDHWLKQASTVLGNGGTGVTIFFVLSGHVLGLSMVAINIHPLRYWPIFMLRRVLRIYPAMLVCLGVCAALLAWVYNTPAKFPAASSAYYEYWQYGVNWTLFYKNILLIENYINPVTWTLQVEILGAMAFPLLYAIKSRYPVASLFLLGAWLLYFVTTPLYVNARTGFLYMFLAGLYVTDVSRWLYLRLPPNMTGKIAIISGLGCCTGHLILPETTPWGWILESAFALIMLAALNAFPNRLRIPGLDRREVRFLGKVSYSFYLWHFPVLYIVTTEMFRLMDSETLLAHPVLFQWVLFSITSLLTLPIASLSYKWVELPCKASFWRKTQLINQDLLNPAQTSVIQKIE</sequence>
<feature type="transmembrane region" description="Helical" evidence="1">
    <location>
        <begin position="93"/>
        <end position="114"/>
    </location>
</feature>
<dbReference type="InterPro" id="IPR002656">
    <property type="entry name" value="Acyl_transf_3_dom"/>
</dbReference>
<feature type="transmembrane region" description="Helical" evidence="1">
    <location>
        <begin position="60"/>
        <end position="81"/>
    </location>
</feature>
<keyword evidence="3" id="KW-0808">Transferase</keyword>
<comment type="caution">
    <text evidence="3">The sequence shown here is derived from an EMBL/GenBank/DDBJ whole genome shotgun (WGS) entry which is preliminary data.</text>
</comment>
<dbReference type="EMBL" id="JAQSDF010000006">
    <property type="protein sequence ID" value="MDI1230199.1"/>
    <property type="molecule type" value="Genomic_DNA"/>
</dbReference>
<feature type="transmembrane region" description="Helical" evidence="1">
    <location>
        <begin position="329"/>
        <end position="353"/>
    </location>
</feature>
<gene>
    <name evidence="3" type="ORF">PSU93_03505</name>
</gene>
<keyword evidence="3" id="KW-0012">Acyltransferase</keyword>
<dbReference type="Pfam" id="PF01757">
    <property type="entry name" value="Acyl_transf_3"/>
    <property type="match status" value="1"/>
</dbReference>
<feature type="transmembrane region" description="Helical" evidence="1">
    <location>
        <begin position="181"/>
        <end position="200"/>
    </location>
</feature>
<proteinExistence type="predicted"/>
<accession>A0AA43THD5</accession>
<feature type="transmembrane region" description="Helical" evidence="1">
    <location>
        <begin position="206"/>
        <end position="224"/>
    </location>
</feature>
<dbReference type="InterPro" id="IPR050879">
    <property type="entry name" value="Acyltransferase_3"/>
</dbReference>
<evidence type="ECO:0000313" key="4">
    <source>
        <dbReference type="Proteomes" id="UP001160519"/>
    </source>
</evidence>
<dbReference type="AlphaFoldDB" id="A0AA43THD5"/>
<feature type="transmembrane region" description="Helical" evidence="1">
    <location>
        <begin position="231"/>
        <end position="250"/>
    </location>
</feature>